<evidence type="ECO:0000313" key="1">
    <source>
        <dbReference type="EMBL" id="KAF7367819.1"/>
    </source>
</evidence>
<dbReference type="OrthoDB" id="3001418at2759"/>
<gene>
    <name evidence="1" type="ORF">MSAN_00846300</name>
</gene>
<evidence type="ECO:0000313" key="2">
    <source>
        <dbReference type="Proteomes" id="UP000623467"/>
    </source>
</evidence>
<dbReference type="Proteomes" id="UP000623467">
    <property type="component" value="Unassembled WGS sequence"/>
</dbReference>
<dbReference type="EMBL" id="JACAZH010000005">
    <property type="protein sequence ID" value="KAF7367819.1"/>
    <property type="molecule type" value="Genomic_DNA"/>
</dbReference>
<proteinExistence type="predicted"/>
<organism evidence="1 2">
    <name type="scientific">Mycena sanguinolenta</name>
    <dbReference type="NCBI Taxonomy" id="230812"/>
    <lineage>
        <taxon>Eukaryota</taxon>
        <taxon>Fungi</taxon>
        <taxon>Dikarya</taxon>
        <taxon>Basidiomycota</taxon>
        <taxon>Agaricomycotina</taxon>
        <taxon>Agaricomycetes</taxon>
        <taxon>Agaricomycetidae</taxon>
        <taxon>Agaricales</taxon>
        <taxon>Marasmiineae</taxon>
        <taxon>Mycenaceae</taxon>
        <taxon>Mycena</taxon>
    </lineage>
</organism>
<accession>A0A8H6YZX0</accession>
<dbReference type="AlphaFoldDB" id="A0A8H6YZX0"/>
<reference evidence="1" key="1">
    <citation type="submission" date="2020-05" db="EMBL/GenBank/DDBJ databases">
        <title>Mycena genomes resolve the evolution of fungal bioluminescence.</title>
        <authorList>
            <person name="Tsai I.J."/>
        </authorList>
    </citation>
    <scope>NUCLEOTIDE SEQUENCE</scope>
    <source>
        <strain evidence="1">160909Yilan</strain>
    </source>
</reference>
<keyword evidence="2" id="KW-1185">Reference proteome</keyword>
<protein>
    <submittedName>
        <fullName evidence="1">Uncharacterized protein</fullName>
    </submittedName>
</protein>
<comment type="caution">
    <text evidence="1">The sequence shown here is derived from an EMBL/GenBank/DDBJ whole genome shotgun (WGS) entry which is preliminary data.</text>
</comment>
<name>A0A8H6YZX0_9AGAR</name>
<sequence>MDLRSISSRLSEGDSSLYTTTSSSTQWGPGALAGKAFRAMGKAVLRSAEHIVISRRLSAIRAALPRLEDDQQICERMFDDLLELSRLALYPEAFRVEAMQMLVAQIASEDTYYLWCSFSKWEIDHEELVAFLSEIIGVVLFSKRGFADERLVNIYMMALPKDRHPWLPCIRFMTTIAQFSDSLLHAVVAARFLEMVLWVSGSQILSKKPDNLLADACSEAFTVLSHPPAHDPYVLWVEQIGGLVSENWAISLPKVLDCIAAQHLWPVVEARLLRMHTDAMLELILQHWQSFRVHHIVYSSNRAFSGAFSTFLPRLAVSHPQVPLTASFMRNFLRCVGIGGDVHDKTSNYLSGLTYEKKVVVLAAMIGHLIVQSHVEPSVVDSSMILFTPEVPDIASNIVQFPHSRLEFHRRESPPRCCTFEHSAVCPELLGSNKNLRRDSSASIPYLPQTTPILAGLSRRYIETFEQYQIFGSLFSGQ</sequence>